<keyword evidence="2" id="KW-1185">Reference proteome</keyword>
<proteinExistence type="predicted"/>
<dbReference type="EMBL" id="JACGWO010000005">
    <property type="protein sequence ID" value="KAK4427143.1"/>
    <property type="molecule type" value="Genomic_DNA"/>
</dbReference>
<accession>A0AAE2CM27</accession>
<evidence type="ECO:0000313" key="2">
    <source>
        <dbReference type="Proteomes" id="UP001293254"/>
    </source>
</evidence>
<reference evidence="1" key="2">
    <citation type="journal article" date="2024" name="Plant">
        <title>Genomic evolution and insights into agronomic trait innovations of Sesamum species.</title>
        <authorList>
            <person name="Miao H."/>
            <person name="Wang L."/>
            <person name="Qu L."/>
            <person name="Liu H."/>
            <person name="Sun Y."/>
            <person name="Le M."/>
            <person name="Wang Q."/>
            <person name="Wei S."/>
            <person name="Zheng Y."/>
            <person name="Lin W."/>
            <person name="Duan Y."/>
            <person name="Cao H."/>
            <person name="Xiong S."/>
            <person name="Wang X."/>
            <person name="Wei L."/>
            <person name="Li C."/>
            <person name="Ma Q."/>
            <person name="Ju M."/>
            <person name="Zhao R."/>
            <person name="Li G."/>
            <person name="Mu C."/>
            <person name="Tian Q."/>
            <person name="Mei H."/>
            <person name="Zhang T."/>
            <person name="Gao T."/>
            <person name="Zhang H."/>
        </authorList>
    </citation>
    <scope>NUCLEOTIDE SEQUENCE</scope>
    <source>
        <strain evidence="1">3651</strain>
    </source>
</reference>
<gene>
    <name evidence="1" type="ORF">Salat_1483200</name>
</gene>
<dbReference type="AlphaFoldDB" id="A0AAE2CM27"/>
<protein>
    <submittedName>
        <fullName evidence="1">Uncharacterized protein</fullName>
    </submittedName>
</protein>
<sequence length="142" mass="16441">MDPDPIKIKRLRAKMKLWVTLMAKTYQDLTKILMSIVLGKERNRAPHTREPLHYITLFRTFEELGENEQGCSMIAPIITAADCAAVKENKHNKRRRDVLMQFSLRLNLKCYEPIPEGNPMNGYLSTNLGQAQSHESLRFKVK</sequence>
<name>A0AAE2CM27_9LAMI</name>
<comment type="caution">
    <text evidence="1">The sequence shown here is derived from an EMBL/GenBank/DDBJ whole genome shotgun (WGS) entry which is preliminary data.</text>
</comment>
<evidence type="ECO:0000313" key="1">
    <source>
        <dbReference type="EMBL" id="KAK4427143.1"/>
    </source>
</evidence>
<reference evidence="1" key="1">
    <citation type="submission" date="2020-06" db="EMBL/GenBank/DDBJ databases">
        <authorList>
            <person name="Li T."/>
            <person name="Hu X."/>
            <person name="Zhang T."/>
            <person name="Song X."/>
            <person name="Zhang H."/>
            <person name="Dai N."/>
            <person name="Sheng W."/>
            <person name="Hou X."/>
            <person name="Wei L."/>
        </authorList>
    </citation>
    <scope>NUCLEOTIDE SEQUENCE</scope>
    <source>
        <strain evidence="1">3651</strain>
        <tissue evidence="1">Leaf</tissue>
    </source>
</reference>
<dbReference type="Proteomes" id="UP001293254">
    <property type="component" value="Unassembled WGS sequence"/>
</dbReference>
<organism evidence="1 2">
    <name type="scientific">Sesamum alatum</name>
    <dbReference type="NCBI Taxonomy" id="300844"/>
    <lineage>
        <taxon>Eukaryota</taxon>
        <taxon>Viridiplantae</taxon>
        <taxon>Streptophyta</taxon>
        <taxon>Embryophyta</taxon>
        <taxon>Tracheophyta</taxon>
        <taxon>Spermatophyta</taxon>
        <taxon>Magnoliopsida</taxon>
        <taxon>eudicotyledons</taxon>
        <taxon>Gunneridae</taxon>
        <taxon>Pentapetalae</taxon>
        <taxon>asterids</taxon>
        <taxon>lamiids</taxon>
        <taxon>Lamiales</taxon>
        <taxon>Pedaliaceae</taxon>
        <taxon>Sesamum</taxon>
    </lineage>
</organism>